<keyword evidence="3 5" id="KW-0697">Rotamase</keyword>
<sequence>MASYVVQVSDGVTKEIFRPGYGNTPQRGQIITVHCTGCLANPQKKFWSTKDPGQQPFTFQVGLGKVIKGWDEGCLTMQLGEISRILIRSDKGYGSQGFPAWGIHPNADLLFEIEILAIQ</sequence>
<dbReference type="EMBL" id="BGPR01000364">
    <property type="protein sequence ID" value="GBM15850.1"/>
    <property type="molecule type" value="Genomic_DNA"/>
</dbReference>
<proteinExistence type="predicted"/>
<name>A0A4Y2DGF2_ARAVE</name>
<keyword evidence="4 5" id="KW-0413">Isomerase</keyword>
<dbReference type="Pfam" id="PF00254">
    <property type="entry name" value="FKBP_C"/>
    <property type="match status" value="1"/>
</dbReference>
<evidence type="ECO:0000259" key="6">
    <source>
        <dbReference type="PROSITE" id="PS50059"/>
    </source>
</evidence>
<evidence type="ECO:0000256" key="1">
    <source>
        <dbReference type="ARBA" id="ARBA00000971"/>
    </source>
</evidence>
<dbReference type="InterPro" id="IPR050689">
    <property type="entry name" value="FKBP-type_PPIase"/>
</dbReference>
<evidence type="ECO:0000313" key="7">
    <source>
        <dbReference type="EMBL" id="GBM15850.1"/>
    </source>
</evidence>
<dbReference type="PANTHER" id="PTHR10516">
    <property type="entry name" value="PEPTIDYL-PROLYL CIS-TRANS ISOMERASE"/>
    <property type="match status" value="1"/>
</dbReference>
<keyword evidence="8" id="KW-1185">Reference proteome</keyword>
<dbReference type="Gene3D" id="3.10.50.40">
    <property type="match status" value="1"/>
</dbReference>
<evidence type="ECO:0000256" key="2">
    <source>
        <dbReference type="ARBA" id="ARBA00013194"/>
    </source>
</evidence>
<reference evidence="7 8" key="1">
    <citation type="journal article" date="2019" name="Sci. Rep.">
        <title>Orb-weaving spider Araneus ventricosus genome elucidates the spidroin gene catalogue.</title>
        <authorList>
            <person name="Kono N."/>
            <person name="Nakamura H."/>
            <person name="Ohtoshi R."/>
            <person name="Moran D.A.P."/>
            <person name="Shinohara A."/>
            <person name="Yoshida Y."/>
            <person name="Fujiwara M."/>
            <person name="Mori M."/>
            <person name="Tomita M."/>
            <person name="Arakawa K."/>
        </authorList>
    </citation>
    <scope>NUCLEOTIDE SEQUENCE [LARGE SCALE GENOMIC DNA]</scope>
</reference>
<dbReference type="GO" id="GO:0003755">
    <property type="term" value="F:peptidyl-prolyl cis-trans isomerase activity"/>
    <property type="evidence" value="ECO:0007669"/>
    <property type="project" value="UniProtKB-KW"/>
</dbReference>
<dbReference type="AlphaFoldDB" id="A0A4Y2DGF2"/>
<dbReference type="InterPro" id="IPR001179">
    <property type="entry name" value="PPIase_FKBP_dom"/>
</dbReference>
<evidence type="ECO:0000313" key="8">
    <source>
        <dbReference type="Proteomes" id="UP000499080"/>
    </source>
</evidence>
<dbReference type="GO" id="GO:0005737">
    <property type="term" value="C:cytoplasm"/>
    <property type="evidence" value="ECO:0007669"/>
    <property type="project" value="TreeGrafter"/>
</dbReference>
<comment type="catalytic activity">
    <reaction evidence="1 5">
        <text>[protein]-peptidylproline (omega=180) = [protein]-peptidylproline (omega=0)</text>
        <dbReference type="Rhea" id="RHEA:16237"/>
        <dbReference type="Rhea" id="RHEA-COMP:10747"/>
        <dbReference type="Rhea" id="RHEA-COMP:10748"/>
        <dbReference type="ChEBI" id="CHEBI:83833"/>
        <dbReference type="ChEBI" id="CHEBI:83834"/>
        <dbReference type="EC" id="5.2.1.8"/>
    </reaction>
</comment>
<evidence type="ECO:0000256" key="4">
    <source>
        <dbReference type="ARBA" id="ARBA00023235"/>
    </source>
</evidence>
<dbReference type="InterPro" id="IPR046357">
    <property type="entry name" value="PPIase_dom_sf"/>
</dbReference>
<dbReference type="PANTHER" id="PTHR10516:SF443">
    <property type="entry name" value="FK506-BINDING PROTEIN 59-RELATED"/>
    <property type="match status" value="1"/>
</dbReference>
<dbReference type="PROSITE" id="PS50059">
    <property type="entry name" value="FKBP_PPIASE"/>
    <property type="match status" value="1"/>
</dbReference>
<accession>A0A4Y2DGF2</accession>
<dbReference type="SUPFAM" id="SSF54534">
    <property type="entry name" value="FKBP-like"/>
    <property type="match status" value="1"/>
</dbReference>
<dbReference type="Proteomes" id="UP000499080">
    <property type="component" value="Unassembled WGS sequence"/>
</dbReference>
<feature type="domain" description="PPIase FKBP-type" evidence="6">
    <location>
        <begin position="28"/>
        <end position="119"/>
    </location>
</feature>
<dbReference type="EC" id="5.2.1.8" evidence="2 5"/>
<comment type="caution">
    <text evidence="7">The sequence shown here is derived from an EMBL/GenBank/DDBJ whole genome shotgun (WGS) entry which is preliminary data.</text>
</comment>
<organism evidence="7 8">
    <name type="scientific">Araneus ventricosus</name>
    <name type="common">Orbweaver spider</name>
    <name type="synonym">Epeira ventricosa</name>
    <dbReference type="NCBI Taxonomy" id="182803"/>
    <lineage>
        <taxon>Eukaryota</taxon>
        <taxon>Metazoa</taxon>
        <taxon>Ecdysozoa</taxon>
        <taxon>Arthropoda</taxon>
        <taxon>Chelicerata</taxon>
        <taxon>Arachnida</taxon>
        <taxon>Araneae</taxon>
        <taxon>Araneomorphae</taxon>
        <taxon>Entelegynae</taxon>
        <taxon>Araneoidea</taxon>
        <taxon>Araneidae</taxon>
        <taxon>Araneus</taxon>
    </lineage>
</organism>
<dbReference type="OrthoDB" id="1902587at2759"/>
<protein>
    <recommendedName>
        <fullName evidence="2 5">peptidylprolyl isomerase</fullName>
        <ecNumber evidence="2 5">5.2.1.8</ecNumber>
    </recommendedName>
</protein>
<evidence type="ECO:0000256" key="5">
    <source>
        <dbReference type="PROSITE-ProRule" id="PRU00277"/>
    </source>
</evidence>
<evidence type="ECO:0000256" key="3">
    <source>
        <dbReference type="ARBA" id="ARBA00023110"/>
    </source>
</evidence>
<gene>
    <name evidence="7" type="primary">FKBP12</name>
    <name evidence="7" type="ORF">AVEN_260128_1</name>
</gene>